<sequence length="134" mass="14521">MYEGYGWGPRDPAYQGYGPGYGPYGEGPWGYDAYNDPRGAQGRYGYGYGEGARDGEGLFDGLKGMLRGRHSEQFLLGLAIGAGAAWVLSDEETRRKLMKAGVDLYSGVAGGVEELKEQMADIKAELDAERHGDQ</sequence>
<proteinExistence type="predicted"/>
<evidence type="ECO:0000313" key="1">
    <source>
        <dbReference type="EMBL" id="AHK79902.1"/>
    </source>
</evidence>
<dbReference type="RefSeq" id="WP_025282400.1">
    <property type="nucleotide sequence ID" value="NZ_CP007268.1"/>
</dbReference>
<dbReference type="KEGG" id="hhc:M911_12885"/>
<dbReference type="HOGENOM" id="CLU_123289_0_0_6"/>
<dbReference type="PATRIC" id="fig|1354791.3.peg.3068"/>
<evidence type="ECO:0000313" key="2">
    <source>
        <dbReference type="Proteomes" id="UP000019442"/>
    </source>
</evidence>
<accession>W8KSA7</accession>
<dbReference type="Proteomes" id="UP000019442">
    <property type="component" value="Chromosome"/>
</dbReference>
<organism evidence="1 2">
    <name type="scientific">Ectothiorhodospira haloalkaliphila</name>
    <dbReference type="NCBI Taxonomy" id="421628"/>
    <lineage>
        <taxon>Bacteria</taxon>
        <taxon>Pseudomonadati</taxon>
        <taxon>Pseudomonadota</taxon>
        <taxon>Gammaproteobacteria</taxon>
        <taxon>Chromatiales</taxon>
        <taxon>Ectothiorhodospiraceae</taxon>
        <taxon>Ectothiorhodospira</taxon>
    </lineage>
</organism>
<reference evidence="2" key="2">
    <citation type="submission" date="2014-02" db="EMBL/GenBank/DDBJ databases">
        <title>Draft Genome Sequence of extremely halophilic bacteria Halorhodospira halochloris.</title>
        <authorList>
            <person name="Singh K.S."/>
        </authorList>
    </citation>
    <scope>NUCLEOTIDE SEQUENCE [LARGE SCALE GENOMIC DNA]</scope>
    <source>
        <strain evidence="2">A</strain>
    </source>
</reference>
<protein>
    <recommendedName>
        <fullName evidence="3">YtxH domain-containing protein</fullName>
    </recommendedName>
</protein>
<evidence type="ECO:0008006" key="3">
    <source>
        <dbReference type="Google" id="ProtNLM"/>
    </source>
</evidence>
<dbReference type="AlphaFoldDB" id="W8KSA7"/>
<keyword evidence="2" id="KW-1185">Reference proteome</keyword>
<reference evidence="1 2" key="1">
    <citation type="journal article" date="2014" name="J Genomics">
        <title>Draft Genome Sequence of the Extremely Halophilic Phototrophic Purple Sulfur Bacterium Halorhodospira halochloris.</title>
        <authorList>
            <person name="Singh K.S."/>
            <person name="Kirksey J."/>
            <person name="Hoff W.D."/>
            <person name="Deole R."/>
        </authorList>
    </citation>
    <scope>NUCLEOTIDE SEQUENCE [LARGE SCALE GENOMIC DNA]</scope>
    <source>
        <strain evidence="1 2">A</strain>
    </source>
</reference>
<dbReference type="EMBL" id="CP007268">
    <property type="protein sequence ID" value="AHK79902.1"/>
    <property type="molecule type" value="Genomic_DNA"/>
</dbReference>
<gene>
    <name evidence="1" type="ORF">M911_12885</name>
</gene>
<name>W8KSA7_9GAMM</name>